<protein>
    <submittedName>
        <fullName evidence="1">15c2a3d3-e6ab-42cd-a5ef-1808c003936f</fullName>
    </submittedName>
</protein>
<dbReference type="OrthoDB" id="4232400at2759"/>
<comment type="caution">
    <text evidence="1">The sequence shown here is derived from an EMBL/GenBank/DDBJ whole genome shotgun (WGS) entry which is preliminary data.</text>
</comment>
<proteinExistence type="predicted"/>
<accession>A0A8H2ZTY4</accession>
<gene>
    <name evidence="1" type="ORF">SCLTRI_LOCUS8769</name>
</gene>
<evidence type="ECO:0000313" key="2">
    <source>
        <dbReference type="Proteomes" id="UP000624404"/>
    </source>
</evidence>
<evidence type="ECO:0000313" key="1">
    <source>
        <dbReference type="EMBL" id="CAD6448976.1"/>
    </source>
</evidence>
<keyword evidence="2" id="KW-1185">Reference proteome</keyword>
<organism evidence="1 2">
    <name type="scientific">Sclerotinia trifoliorum</name>
    <dbReference type="NCBI Taxonomy" id="28548"/>
    <lineage>
        <taxon>Eukaryota</taxon>
        <taxon>Fungi</taxon>
        <taxon>Dikarya</taxon>
        <taxon>Ascomycota</taxon>
        <taxon>Pezizomycotina</taxon>
        <taxon>Leotiomycetes</taxon>
        <taxon>Helotiales</taxon>
        <taxon>Sclerotiniaceae</taxon>
        <taxon>Sclerotinia</taxon>
    </lineage>
</organism>
<dbReference type="Proteomes" id="UP000624404">
    <property type="component" value="Unassembled WGS sequence"/>
</dbReference>
<sequence>MASKDLPSRVSYSHRRPAQTMPSYMSTAFAIIDKIRENNIEASKKDGSVGDGEISDYAMMHEQGFDGMKDFMKSYGLRLWNDDVQTAHEVMEKMREFDEKYDHFSTLAEESDSEVTRSAYEGERSLLETTSFNGPQEKESIDGIDYILEELESGGVGGSDECFEGVEEGSITVDFGGEGGYINNDLDEGGYTRHDHDIGDNGCGDNRYGGNGYGYNGYDYGGDYD</sequence>
<dbReference type="AlphaFoldDB" id="A0A8H2ZTY4"/>
<dbReference type="EMBL" id="CAJHIA010000033">
    <property type="protein sequence ID" value="CAD6448976.1"/>
    <property type="molecule type" value="Genomic_DNA"/>
</dbReference>
<name>A0A8H2ZTY4_9HELO</name>
<reference evidence="1" key="1">
    <citation type="submission" date="2020-10" db="EMBL/GenBank/DDBJ databases">
        <authorList>
            <person name="Kusch S."/>
        </authorList>
    </citation>
    <scope>NUCLEOTIDE SEQUENCE</scope>
    <source>
        <strain evidence="1">SwB9</strain>
    </source>
</reference>